<dbReference type="EMBL" id="JBJKFK010003489">
    <property type="protein sequence ID" value="KAL3309850.1"/>
    <property type="molecule type" value="Genomic_DNA"/>
</dbReference>
<keyword evidence="5" id="KW-0677">Repeat</keyword>
<sequence length="750" mass="83164">MFTFLSKKITVPNDATVNCLAWSKSYGYIACGCDQGLLKVLRFDGTKGETATSGTRSSTLSLNKSLEGHNNPVVTAVWNEKHEKLTTSDKSGLVIVWAIDKDNWYQEMVNSQKKVMVSSMKWSSSGRHICIAYSDGSVIVGLVDGTRAWGKDLGHGPLTAIAWSPNGSLILFGLANGEVLKYDQYGNCKGKVSIFCLDKKQTNAKLCGIEWSSKLTILYVNGRLQLGTDPEDSDPVLLDAGIEIRNSCWNHDGSLLVVAGVQKNPNTSDLVVLQFYASNGDHLRTMPIPGNSISACTFEGFGSLRLAVGVDSFVYLANLRPSFQYGFMHLNSTLVFLTNSLYASSETSSQRIIFWNLREKKARVVNMFNLRGIAAGAEYCCIAVSDPKIHAPCELRILNSLGISIDQRTVNFVPVCIAMADRLLIACSRSEFFFWMITDSKIASYFGPSKVSKNLEKYVQLSEIVDKDAAIVCAAISRNVDKSAVKFLFLGLEHGLIVKLRLPDLTLMESVQCCDNKPVKIAPNCNGNIVAVIDELGQLHLKRCDKDEPIEDFDKLVADTFPRKDAWDVLFAIDEPLQLASMEKGRLYLFDNLSSEDPIHSSDYLMHFEGLTLTAIKLDNIYSNNGHVDPTDRSTHVSKMLRRAQTLAGTKSLEELQAYAEANVHPKIWNCLAEAALEQGDLTLAEMSFVHLQNYAGIKMVEKWKQIQSPALVKAFIKAYLGHYDEAEKIFLEADRADLAVDMRKTEGNW</sequence>
<dbReference type="Pfam" id="PF24797">
    <property type="entry name" value="Beta-prop_WDR35_TULP_N"/>
    <property type="match status" value="1"/>
</dbReference>
<dbReference type="SUPFAM" id="SSF50978">
    <property type="entry name" value="WD40 repeat-like"/>
    <property type="match status" value="2"/>
</dbReference>
<proteinExistence type="predicted"/>
<evidence type="ECO:0000256" key="5">
    <source>
        <dbReference type="ARBA" id="ARBA00022737"/>
    </source>
</evidence>
<dbReference type="InterPro" id="IPR015943">
    <property type="entry name" value="WD40/YVTN_repeat-like_dom_sf"/>
</dbReference>
<evidence type="ECO:0000256" key="4">
    <source>
        <dbReference type="ARBA" id="ARBA00022574"/>
    </source>
</evidence>
<dbReference type="Gene3D" id="2.130.10.10">
    <property type="entry name" value="YVTN repeat-like/Quinoprotein amine dehydrogenase"/>
    <property type="match status" value="2"/>
</dbReference>
<dbReference type="InterPro" id="IPR039857">
    <property type="entry name" value="Ift122/121"/>
</dbReference>
<dbReference type="PANTHER" id="PTHR12764">
    <property type="entry name" value="WD REPEAT DOMAIN-RELATED"/>
    <property type="match status" value="1"/>
</dbReference>
<dbReference type="InterPro" id="IPR056157">
    <property type="entry name" value="TPR_IFT80_172_dom"/>
</dbReference>
<evidence type="ECO:0000259" key="10">
    <source>
        <dbReference type="Pfam" id="PF23390"/>
    </source>
</evidence>
<keyword evidence="7" id="KW-0966">Cell projection</keyword>
<evidence type="ECO:0000256" key="1">
    <source>
        <dbReference type="ARBA" id="ARBA00004138"/>
    </source>
</evidence>
<dbReference type="InterPro" id="IPR056159">
    <property type="entry name" value="Beta-prop_IFT121_TULP_N"/>
</dbReference>
<dbReference type="Proteomes" id="UP001626550">
    <property type="component" value="Unassembled WGS sequence"/>
</dbReference>
<evidence type="ECO:0000259" key="11">
    <source>
        <dbReference type="Pfam" id="PF24797"/>
    </source>
</evidence>
<dbReference type="AlphaFoldDB" id="A0ABD2PRN7"/>
<evidence type="ECO:0000256" key="3">
    <source>
        <dbReference type="ARBA" id="ARBA00022490"/>
    </source>
</evidence>
<dbReference type="PROSITE" id="PS50082">
    <property type="entry name" value="WD_REPEATS_2"/>
    <property type="match status" value="1"/>
</dbReference>
<feature type="domain" description="IFT121/TULP4 N-terminal" evidence="11">
    <location>
        <begin position="1"/>
        <end position="320"/>
    </location>
</feature>
<name>A0ABD2PRN7_9PLAT</name>
<evidence type="ECO:0000256" key="6">
    <source>
        <dbReference type="ARBA" id="ARBA00023069"/>
    </source>
</evidence>
<evidence type="ECO:0000313" key="13">
    <source>
        <dbReference type="Proteomes" id="UP001626550"/>
    </source>
</evidence>
<keyword evidence="3" id="KW-0963">Cytoplasm</keyword>
<comment type="caution">
    <text evidence="12">The sequence shown here is derived from an EMBL/GenBank/DDBJ whole genome shotgun (WGS) entry which is preliminary data.</text>
</comment>
<feature type="repeat" description="WD" evidence="8">
    <location>
        <begin position="66"/>
        <end position="107"/>
    </location>
</feature>
<keyword evidence="4 8" id="KW-0853">WD repeat</keyword>
<dbReference type="GO" id="GO:0005929">
    <property type="term" value="C:cilium"/>
    <property type="evidence" value="ECO:0007669"/>
    <property type="project" value="UniProtKB-SubCell"/>
</dbReference>
<dbReference type="GO" id="GO:0005737">
    <property type="term" value="C:cytoplasm"/>
    <property type="evidence" value="ECO:0007669"/>
    <property type="project" value="UniProtKB-SubCell"/>
</dbReference>
<evidence type="ECO:0000256" key="7">
    <source>
        <dbReference type="ARBA" id="ARBA00023273"/>
    </source>
</evidence>
<keyword evidence="13" id="KW-1185">Reference proteome</keyword>
<feature type="non-terminal residue" evidence="12">
    <location>
        <position position="750"/>
    </location>
</feature>
<protein>
    <submittedName>
        <fullName evidence="12">WD repeat-containing protein 35</fullName>
    </submittedName>
</protein>
<dbReference type="PANTHER" id="PTHR12764:SF5">
    <property type="entry name" value="LD29485P"/>
    <property type="match status" value="1"/>
</dbReference>
<dbReference type="Gene3D" id="1.25.40.470">
    <property type="match status" value="1"/>
</dbReference>
<reference evidence="12 13" key="1">
    <citation type="submission" date="2024-11" db="EMBL/GenBank/DDBJ databases">
        <title>Adaptive evolution of stress response genes in parasites aligns with host niche diversity.</title>
        <authorList>
            <person name="Hahn C."/>
            <person name="Resl P."/>
        </authorList>
    </citation>
    <scope>NUCLEOTIDE SEQUENCE [LARGE SCALE GENOMIC DNA]</scope>
    <source>
        <strain evidence="12">EGGRZ-B1_66</strain>
        <tissue evidence="12">Body</tissue>
    </source>
</reference>
<evidence type="ECO:0000259" key="9">
    <source>
        <dbReference type="Pfam" id="PF23387"/>
    </source>
</evidence>
<dbReference type="InterPro" id="IPR056158">
    <property type="entry name" value="Beta-prop_IFT121_2nd"/>
</dbReference>
<feature type="domain" description="IFT121 second beta-propeller" evidence="10">
    <location>
        <begin position="332"/>
        <end position="625"/>
    </location>
</feature>
<comment type="subcellular location">
    <subcellularLocation>
        <location evidence="1">Cell projection</location>
        <location evidence="1">Cilium</location>
    </subcellularLocation>
    <subcellularLocation>
        <location evidence="2">Cytoplasm</location>
    </subcellularLocation>
</comment>
<dbReference type="Pfam" id="PF23390">
    <property type="entry name" value="Beta-prop_WDR35_2nd"/>
    <property type="match status" value="1"/>
</dbReference>
<dbReference type="Pfam" id="PF23387">
    <property type="entry name" value="TPR_IFT80_172"/>
    <property type="match status" value="1"/>
</dbReference>
<evidence type="ECO:0000256" key="2">
    <source>
        <dbReference type="ARBA" id="ARBA00004496"/>
    </source>
</evidence>
<evidence type="ECO:0000313" key="12">
    <source>
        <dbReference type="EMBL" id="KAL3309850.1"/>
    </source>
</evidence>
<gene>
    <name evidence="12" type="primary">WDR35</name>
    <name evidence="12" type="ORF">Ciccas_011594</name>
</gene>
<accession>A0ABD2PRN7</accession>
<dbReference type="InterPro" id="IPR001680">
    <property type="entry name" value="WD40_rpt"/>
</dbReference>
<evidence type="ECO:0000256" key="8">
    <source>
        <dbReference type="PROSITE-ProRule" id="PRU00221"/>
    </source>
</evidence>
<dbReference type="InterPro" id="IPR036322">
    <property type="entry name" value="WD40_repeat_dom_sf"/>
</dbReference>
<dbReference type="SMART" id="SM00320">
    <property type="entry name" value="WD40"/>
    <property type="match status" value="5"/>
</dbReference>
<feature type="domain" description="IFT80/172/WDR35 TPR" evidence="9">
    <location>
        <begin position="668"/>
        <end position="750"/>
    </location>
</feature>
<keyword evidence="6" id="KW-0969">Cilium</keyword>
<organism evidence="12 13">
    <name type="scientific">Cichlidogyrus casuarinus</name>
    <dbReference type="NCBI Taxonomy" id="1844966"/>
    <lineage>
        <taxon>Eukaryota</taxon>
        <taxon>Metazoa</taxon>
        <taxon>Spiralia</taxon>
        <taxon>Lophotrochozoa</taxon>
        <taxon>Platyhelminthes</taxon>
        <taxon>Monogenea</taxon>
        <taxon>Monopisthocotylea</taxon>
        <taxon>Dactylogyridea</taxon>
        <taxon>Ancyrocephalidae</taxon>
        <taxon>Cichlidogyrus</taxon>
    </lineage>
</organism>